<comment type="caution">
    <text evidence="2">The sequence shown here is derived from an EMBL/GenBank/DDBJ whole genome shotgun (WGS) entry which is preliminary data.</text>
</comment>
<organism evidence="2 3">
    <name type="scientific">Aquimarina hainanensis</name>
    <dbReference type="NCBI Taxonomy" id="1578017"/>
    <lineage>
        <taxon>Bacteria</taxon>
        <taxon>Pseudomonadati</taxon>
        <taxon>Bacteroidota</taxon>
        <taxon>Flavobacteriia</taxon>
        <taxon>Flavobacteriales</taxon>
        <taxon>Flavobacteriaceae</taxon>
        <taxon>Aquimarina</taxon>
    </lineage>
</organism>
<dbReference type="RefSeq" id="WP_378255046.1">
    <property type="nucleotide sequence ID" value="NZ_JBHSJV010000001.1"/>
</dbReference>
<dbReference type="Proteomes" id="UP001597459">
    <property type="component" value="Unassembled WGS sequence"/>
</dbReference>
<dbReference type="GO" id="GO:0016787">
    <property type="term" value="F:hydrolase activity"/>
    <property type="evidence" value="ECO:0007669"/>
    <property type="project" value="UniProtKB-KW"/>
</dbReference>
<dbReference type="PANTHER" id="PTHR11261">
    <property type="entry name" value="INTERPHOTORECEPTOR RETINOID-BINDING PROTEIN"/>
    <property type="match status" value="1"/>
</dbReference>
<dbReference type="Gene3D" id="3.90.226.10">
    <property type="entry name" value="2-enoyl-CoA Hydratase, Chain A, domain 1"/>
    <property type="match status" value="1"/>
</dbReference>
<dbReference type="CDD" id="cd07563">
    <property type="entry name" value="Peptidase_S41_IRBP"/>
    <property type="match status" value="1"/>
</dbReference>
<dbReference type="EMBL" id="JBHULX010000039">
    <property type="protein sequence ID" value="MFD2592878.1"/>
    <property type="molecule type" value="Genomic_DNA"/>
</dbReference>
<dbReference type="Pfam" id="PF11918">
    <property type="entry name" value="Peptidase_S41_N"/>
    <property type="match status" value="1"/>
</dbReference>
<dbReference type="SUPFAM" id="SSF52096">
    <property type="entry name" value="ClpP/crotonase"/>
    <property type="match status" value="1"/>
</dbReference>
<evidence type="ECO:0000313" key="3">
    <source>
        <dbReference type="Proteomes" id="UP001597459"/>
    </source>
</evidence>
<dbReference type="InterPro" id="IPR029045">
    <property type="entry name" value="ClpP/crotonase-like_dom_sf"/>
</dbReference>
<evidence type="ECO:0000313" key="2">
    <source>
        <dbReference type="EMBL" id="MFD2592878.1"/>
    </source>
</evidence>
<evidence type="ECO:0000259" key="1">
    <source>
        <dbReference type="SMART" id="SM00245"/>
    </source>
</evidence>
<gene>
    <name evidence="2" type="ORF">ACFSTE_18720</name>
</gene>
<accession>A0ABW5NE96</accession>
<dbReference type="SMART" id="SM00245">
    <property type="entry name" value="TSPc"/>
    <property type="match status" value="1"/>
</dbReference>
<dbReference type="Gene3D" id="3.30.750.44">
    <property type="match status" value="1"/>
</dbReference>
<dbReference type="PANTHER" id="PTHR11261:SF3">
    <property type="entry name" value="RETINOL-BINDING PROTEIN 3"/>
    <property type="match status" value="1"/>
</dbReference>
<name>A0ABW5NE96_9FLAO</name>
<sequence>MMIRKISLYLFLLITFNNIGQESKDQLTVEEKKEVIQGIQRILEKNYVFPEVANDINKLLEKKLHGYLDISSGTAFTNALIQDIRSINHDQHLNIYYTPESAGNTELITVPSGDIERGKNTNYGFPEVRILEGNVGYVKLINFSIGDQVEAAMKSATHAMNFIQNSDAFIFDLRNNPGGSTLQTLYVLSYFFEEDHKKIGSYFDRPSGVTTSYNTVAVQGDKLTGRPVYILVNEESFSAPEMFAYTLQQYKKAVIMGTKTGGGANPGEKIRINDRFSIHVSTGRIINELSQTNWEQVGVTPDIKAGEKDMILSAHIRIIENMLNADTENKAYAKLLKKLKATQDPLNIKTTLLDQYTGTYSLEGGKIVTISRECGSLYGRMQGDEHKIKLIALSAQVFKAVGVDAKIVFAEDHATTTSLIFTIGGYEMKGHKVH</sequence>
<feature type="domain" description="Tail specific protease" evidence="1">
    <location>
        <begin position="103"/>
        <end position="306"/>
    </location>
</feature>
<keyword evidence="2" id="KW-0378">Hydrolase</keyword>
<dbReference type="EC" id="3.4.-.-" evidence="2"/>
<proteinExistence type="predicted"/>
<dbReference type="InterPro" id="IPR005151">
    <property type="entry name" value="Tail-specific_protease"/>
</dbReference>
<reference evidence="3" key="1">
    <citation type="journal article" date="2019" name="Int. J. Syst. Evol. Microbiol.">
        <title>The Global Catalogue of Microorganisms (GCM) 10K type strain sequencing project: providing services to taxonomists for standard genome sequencing and annotation.</title>
        <authorList>
            <consortium name="The Broad Institute Genomics Platform"/>
            <consortium name="The Broad Institute Genome Sequencing Center for Infectious Disease"/>
            <person name="Wu L."/>
            <person name="Ma J."/>
        </authorList>
    </citation>
    <scope>NUCLEOTIDE SEQUENCE [LARGE SCALE GENOMIC DNA]</scope>
    <source>
        <strain evidence="3">KCTC 42423</strain>
    </source>
</reference>
<keyword evidence="3" id="KW-1185">Reference proteome</keyword>
<dbReference type="Pfam" id="PF03572">
    <property type="entry name" value="Peptidase_S41"/>
    <property type="match status" value="1"/>
</dbReference>
<protein>
    <submittedName>
        <fullName evidence="2">S41 family peptidase</fullName>
        <ecNumber evidence="2">3.4.-.-</ecNumber>
    </submittedName>
</protein>